<dbReference type="EMBL" id="CAMXCT010006538">
    <property type="protein sequence ID" value="CAI4015579.1"/>
    <property type="molecule type" value="Genomic_DNA"/>
</dbReference>
<protein>
    <submittedName>
        <fullName evidence="3">Chlorophyllase</fullName>
    </submittedName>
</protein>
<feature type="chain" id="PRO_5043271623" evidence="1">
    <location>
        <begin position="22"/>
        <end position="516"/>
    </location>
</feature>
<evidence type="ECO:0000313" key="4">
    <source>
        <dbReference type="Proteomes" id="UP001152797"/>
    </source>
</evidence>
<proteinExistence type="predicted"/>
<evidence type="ECO:0000313" key="2">
    <source>
        <dbReference type="EMBL" id="CAI4015579.1"/>
    </source>
</evidence>
<dbReference type="EMBL" id="CAMXCT020006538">
    <property type="protein sequence ID" value="CAL1168954.1"/>
    <property type="molecule type" value="Genomic_DNA"/>
</dbReference>
<feature type="signal peptide" evidence="1">
    <location>
        <begin position="1"/>
        <end position="21"/>
    </location>
</feature>
<name>A0A9P1DSH7_9DINO</name>
<keyword evidence="1" id="KW-0732">Signal</keyword>
<accession>A0A9P1DSH7</accession>
<dbReference type="EMBL" id="CAMXCT030006538">
    <property type="protein sequence ID" value="CAL4802891.1"/>
    <property type="molecule type" value="Genomic_DNA"/>
</dbReference>
<keyword evidence="4" id="KW-1185">Reference proteome</keyword>
<reference evidence="2" key="1">
    <citation type="submission" date="2022-10" db="EMBL/GenBank/DDBJ databases">
        <authorList>
            <person name="Chen Y."/>
            <person name="Dougan E. K."/>
            <person name="Chan C."/>
            <person name="Rhodes N."/>
            <person name="Thang M."/>
        </authorList>
    </citation>
    <scope>NUCLEOTIDE SEQUENCE</scope>
</reference>
<dbReference type="AlphaFoldDB" id="A0A9P1DSH7"/>
<organism evidence="2">
    <name type="scientific">Cladocopium goreaui</name>
    <dbReference type="NCBI Taxonomy" id="2562237"/>
    <lineage>
        <taxon>Eukaryota</taxon>
        <taxon>Sar</taxon>
        <taxon>Alveolata</taxon>
        <taxon>Dinophyceae</taxon>
        <taxon>Suessiales</taxon>
        <taxon>Symbiodiniaceae</taxon>
        <taxon>Cladocopium</taxon>
    </lineage>
</organism>
<gene>
    <name evidence="2" type="ORF">C1SCF055_LOCUS40401</name>
</gene>
<dbReference type="Gene3D" id="3.40.50.1820">
    <property type="entry name" value="alpha/beta hydrolase"/>
    <property type="match status" value="1"/>
</dbReference>
<dbReference type="OrthoDB" id="188124at2759"/>
<evidence type="ECO:0000256" key="1">
    <source>
        <dbReference type="SAM" id="SignalP"/>
    </source>
</evidence>
<dbReference type="Proteomes" id="UP001152797">
    <property type="component" value="Unassembled WGS sequence"/>
</dbReference>
<dbReference type="SUPFAM" id="SSF53474">
    <property type="entry name" value="alpha/beta-Hydrolases"/>
    <property type="match status" value="1"/>
</dbReference>
<evidence type="ECO:0000313" key="3">
    <source>
        <dbReference type="EMBL" id="CAL4802891.1"/>
    </source>
</evidence>
<reference evidence="3 4" key="2">
    <citation type="submission" date="2024-05" db="EMBL/GenBank/DDBJ databases">
        <authorList>
            <person name="Chen Y."/>
            <person name="Shah S."/>
            <person name="Dougan E. K."/>
            <person name="Thang M."/>
            <person name="Chan C."/>
        </authorList>
    </citation>
    <scope>NUCLEOTIDE SEQUENCE [LARGE SCALE GENOMIC DNA]</scope>
</reference>
<sequence length="516" mass="56819">MPSMSMLGVKSLLLLLVLAAADHVILKPKDAKTQKMLVIIPGGKVPSEHYRQTGLAIQDALAQQGESDLWVVIPSVFQKLCIISCVSKSLCSPLHNTVEAALNLAVEQGWKRQAKDMWLAGHSLGATCANVLFQAYLSASPYSGLIVMGGYVDEGGQFDLVHYPVPVLTLNVELDGGLARPGKISTWWRQFRQIRNSSGNDTALRSKPVVVLPHLNHSNFCPGFDVAGDLRAEVPQAEATRLIADTVAAFLTLHMNASQQSQAKALQMLESQVDWTEQLMTPYLKAQDWERDAMNHSVSSEGASPFCALAQRTLAGLDHKDDQRLEVLDGFHISSPNLEHCHPNWTVEEGSDEVRLLVRSCSHTNYYADLSNTGKFTAALEIGCKLLAATRIEQQLKVKAAQNHLPCSEMNKMAVHLAERLALSSTLKRYQATGRKWCFLPDSPSVAGPMWVFHDRLQLHENSSCMSVQSPAMLTDVNAEIYPGIHYCKVLSPARALDWMMTDSLKPGSRTMEVVV</sequence>
<comment type="caution">
    <text evidence="2">The sequence shown here is derived from an EMBL/GenBank/DDBJ whole genome shotgun (WGS) entry which is preliminary data.</text>
</comment>
<dbReference type="InterPro" id="IPR029058">
    <property type="entry name" value="AB_hydrolase_fold"/>
</dbReference>